<dbReference type="InterPro" id="IPR023780">
    <property type="entry name" value="Chromo_domain"/>
</dbReference>
<feature type="region of interest" description="Disordered" evidence="3">
    <location>
        <begin position="76"/>
        <end position="97"/>
    </location>
</feature>
<dbReference type="SMART" id="SM00298">
    <property type="entry name" value="CHROMO"/>
    <property type="match status" value="1"/>
</dbReference>
<dbReference type="SUPFAM" id="SSF54160">
    <property type="entry name" value="Chromo domain-like"/>
    <property type="match status" value="1"/>
</dbReference>
<keyword evidence="2" id="KW-0539">Nucleus</keyword>
<evidence type="ECO:0000256" key="3">
    <source>
        <dbReference type="SAM" id="MobiDB-lite"/>
    </source>
</evidence>
<evidence type="ECO:0000313" key="5">
    <source>
        <dbReference type="EMBL" id="PKI46453.1"/>
    </source>
</evidence>
<keyword evidence="6" id="KW-1185">Reference proteome</keyword>
<accession>A0A2I0IRU6</accession>
<dbReference type="Pfam" id="PF00385">
    <property type="entry name" value="Chromo"/>
    <property type="match status" value="1"/>
</dbReference>
<proteinExistence type="predicted"/>
<sequence length="170" mass="19895">MVASDYKGNSPAADKLAKSWQEEANLARSCLNRATKRMKKWADKKHRHVEYNVGDLVLVKLHNILRHKDVHKGLTRRYEGPFQEDKEDSSRAESPRAPIGAKVAYDRDVEQILADRVVRKCWYKPKREYLIKWKGLLENEASWEPAEYLWQFTKQIEAFYAEDATRASSE</sequence>
<dbReference type="Gene3D" id="2.40.50.40">
    <property type="match status" value="1"/>
</dbReference>
<comment type="subcellular location">
    <subcellularLocation>
        <location evidence="1">Nucleus</location>
    </subcellularLocation>
</comment>
<name>A0A2I0IRU6_PUNGR</name>
<evidence type="ECO:0000259" key="4">
    <source>
        <dbReference type="PROSITE" id="PS50013"/>
    </source>
</evidence>
<dbReference type="CDD" id="cd00024">
    <property type="entry name" value="CD_CSD"/>
    <property type="match status" value="1"/>
</dbReference>
<dbReference type="GO" id="GO:0005634">
    <property type="term" value="C:nucleus"/>
    <property type="evidence" value="ECO:0007669"/>
    <property type="project" value="UniProtKB-SubCell"/>
</dbReference>
<dbReference type="PROSITE" id="PS00598">
    <property type="entry name" value="CHROMO_1"/>
    <property type="match status" value="1"/>
</dbReference>
<dbReference type="Proteomes" id="UP000233551">
    <property type="component" value="Unassembled WGS sequence"/>
</dbReference>
<gene>
    <name evidence="5" type="ORF">CRG98_033151</name>
</gene>
<evidence type="ECO:0000256" key="1">
    <source>
        <dbReference type="ARBA" id="ARBA00004123"/>
    </source>
</evidence>
<organism evidence="5 6">
    <name type="scientific">Punica granatum</name>
    <name type="common">Pomegranate</name>
    <dbReference type="NCBI Taxonomy" id="22663"/>
    <lineage>
        <taxon>Eukaryota</taxon>
        <taxon>Viridiplantae</taxon>
        <taxon>Streptophyta</taxon>
        <taxon>Embryophyta</taxon>
        <taxon>Tracheophyta</taxon>
        <taxon>Spermatophyta</taxon>
        <taxon>Magnoliopsida</taxon>
        <taxon>eudicotyledons</taxon>
        <taxon>Gunneridae</taxon>
        <taxon>Pentapetalae</taxon>
        <taxon>rosids</taxon>
        <taxon>malvids</taxon>
        <taxon>Myrtales</taxon>
        <taxon>Lythraceae</taxon>
        <taxon>Punica</taxon>
    </lineage>
</organism>
<dbReference type="InterPro" id="IPR023779">
    <property type="entry name" value="Chromodomain_CS"/>
</dbReference>
<dbReference type="AlphaFoldDB" id="A0A2I0IRU6"/>
<dbReference type="PROSITE" id="PS50013">
    <property type="entry name" value="CHROMO_2"/>
    <property type="match status" value="1"/>
</dbReference>
<dbReference type="InterPro" id="IPR016197">
    <property type="entry name" value="Chromo-like_dom_sf"/>
</dbReference>
<feature type="domain" description="Chromo" evidence="4">
    <location>
        <begin position="107"/>
        <end position="170"/>
    </location>
</feature>
<evidence type="ECO:0000313" key="6">
    <source>
        <dbReference type="Proteomes" id="UP000233551"/>
    </source>
</evidence>
<reference evidence="5 6" key="1">
    <citation type="submission" date="2017-11" db="EMBL/GenBank/DDBJ databases">
        <title>De-novo sequencing of pomegranate (Punica granatum L.) genome.</title>
        <authorList>
            <person name="Akparov Z."/>
            <person name="Amiraslanov A."/>
            <person name="Hajiyeva S."/>
            <person name="Abbasov M."/>
            <person name="Kaur K."/>
            <person name="Hamwieh A."/>
            <person name="Solovyev V."/>
            <person name="Salamov A."/>
            <person name="Braich B."/>
            <person name="Kosarev P."/>
            <person name="Mahmoud A."/>
            <person name="Hajiyev E."/>
            <person name="Babayeva S."/>
            <person name="Izzatullayeva V."/>
            <person name="Mammadov A."/>
            <person name="Mammadov A."/>
            <person name="Sharifova S."/>
            <person name="Ojaghi J."/>
            <person name="Eynullazada K."/>
            <person name="Bayramov B."/>
            <person name="Abdulazimova A."/>
            <person name="Shahmuradov I."/>
        </authorList>
    </citation>
    <scope>NUCLEOTIDE SEQUENCE [LARGE SCALE GENOMIC DNA]</scope>
    <source>
        <strain evidence="6">cv. AG2017</strain>
        <tissue evidence="5">Leaf</tissue>
    </source>
</reference>
<protein>
    <recommendedName>
        <fullName evidence="4">Chromo domain-containing protein</fullName>
    </recommendedName>
</protein>
<dbReference type="InterPro" id="IPR000953">
    <property type="entry name" value="Chromo/chromo_shadow_dom"/>
</dbReference>
<comment type="caution">
    <text evidence="5">The sequence shown here is derived from an EMBL/GenBank/DDBJ whole genome shotgun (WGS) entry which is preliminary data.</text>
</comment>
<evidence type="ECO:0000256" key="2">
    <source>
        <dbReference type="ARBA" id="ARBA00023242"/>
    </source>
</evidence>
<dbReference type="EMBL" id="PGOL01002613">
    <property type="protein sequence ID" value="PKI46453.1"/>
    <property type="molecule type" value="Genomic_DNA"/>
</dbReference>